<dbReference type="Proteomes" id="UP001172911">
    <property type="component" value="Unassembled WGS sequence"/>
</dbReference>
<organism evidence="2 3">
    <name type="scientific">Desulforamulus aquiferis</name>
    <dbReference type="NCBI Taxonomy" id="1397668"/>
    <lineage>
        <taxon>Bacteria</taxon>
        <taxon>Bacillati</taxon>
        <taxon>Bacillota</taxon>
        <taxon>Clostridia</taxon>
        <taxon>Eubacteriales</taxon>
        <taxon>Peptococcaceae</taxon>
        <taxon>Desulforamulus</taxon>
    </lineage>
</organism>
<sequence>MKEIRIDKIKSTNELSCFVDIIRKSFATEAENFGLNEKNAPTNGAFINETTLFNIFKDAKTFGVYLGTVPIGFFALKHAKLGTYYLEKLCILPNYRHNGYGKDILNYCEQYVLKNRGVRISIGIINENSILKEWYINNGYYEIETKKIGHLPFTVCLMNKELTSESE</sequence>
<gene>
    <name evidence="2" type="ORF">P6N53_17850</name>
</gene>
<dbReference type="Pfam" id="PF00583">
    <property type="entry name" value="Acetyltransf_1"/>
    <property type="match status" value="1"/>
</dbReference>
<feature type="domain" description="N-acetyltransferase" evidence="1">
    <location>
        <begin position="4"/>
        <end position="163"/>
    </location>
</feature>
<keyword evidence="2" id="KW-0808">Transferase</keyword>
<evidence type="ECO:0000259" key="1">
    <source>
        <dbReference type="PROSITE" id="PS51186"/>
    </source>
</evidence>
<keyword evidence="2" id="KW-0012">Acyltransferase</keyword>
<dbReference type="GO" id="GO:0016747">
    <property type="term" value="F:acyltransferase activity, transferring groups other than amino-acyl groups"/>
    <property type="evidence" value="ECO:0007669"/>
    <property type="project" value="InterPro"/>
</dbReference>
<accession>A0AAW7ZIP3</accession>
<dbReference type="EC" id="2.3.1.-" evidence="2"/>
<protein>
    <submittedName>
        <fullName evidence="2">GNAT family N-acetyltransferase</fullName>
        <ecNumber evidence="2">2.3.1.-</ecNumber>
    </submittedName>
</protein>
<proteinExistence type="predicted"/>
<dbReference type="SUPFAM" id="SSF55729">
    <property type="entry name" value="Acyl-CoA N-acyltransferases (Nat)"/>
    <property type="match status" value="1"/>
</dbReference>
<dbReference type="AlphaFoldDB" id="A0AAW7ZIP3"/>
<evidence type="ECO:0000313" key="3">
    <source>
        <dbReference type="Proteomes" id="UP001172911"/>
    </source>
</evidence>
<dbReference type="RefSeq" id="WP_304545583.1">
    <property type="nucleotide sequence ID" value="NZ_JARPTC010000034.1"/>
</dbReference>
<dbReference type="CDD" id="cd04301">
    <property type="entry name" value="NAT_SF"/>
    <property type="match status" value="1"/>
</dbReference>
<reference evidence="2" key="1">
    <citation type="journal article" date="2023" name="J. Hazard. Mater.">
        <title>Anaerobic biodegradation of pyrene and benzo[a]pyrene by a new sulfate-reducing Desulforamulus aquiferis strain DSA.</title>
        <authorList>
            <person name="Zhang Z."/>
            <person name="Sun J."/>
            <person name="Gong X."/>
            <person name="Wang C."/>
            <person name="Wang H."/>
        </authorList>
    </citation>
    <scope>NUCLEOTIDE SEQUENCE</scope>
    <source>
        <strain evidence="2">DSA</strain>
    </source>
</reference>
<comment type="caution">
    <text evidence="2">The sequence shown here is derived from an EMBL/GenBank/DDBJ whole genome shotgun (WGS) entry which is preliminary data.</text>
</comment>
<dbReference type="InterPro" id="IPR000182">
    <property type="entry name" value="GNAT_dom"/>
</dbReference>
<name>A0AAW7ZIP3_9FIRM</name>
<dbReference type="InterPro" id="IPR016181">
    <property type="entry name" value="Acyl_CoA_acyltransferase"/>
</dbReference>
<dbReference type="Gene3D" id="3.40.630.30">
    <property type="match status" value="1"/>
</dbReference>
<reference evidence="2" key="2">
    <citation type="submission" date="2023-03" db="EMBL/GenBank/DDBJ databases">
        <authorList>
            <person name="Zhang Z."/>
        </authorList>
    </citation>
    <scope>NUCLEOTIDE SEQUENCE</scope>
    <source>
        <strain evidence="2">DSA</strain>
    </source>
</reference>
<evidence type="ECO:0000313" key="2">
    <source>
        <dbReference type="EMBL" id="MDO7789078.1"/>
    </source>
</evidence>
<keyword evidence="3" id="KW-1185">Reference proteome</keyword>
<dbReference type="EMBL" id="JARPTC010000034">
    <property type="protein sequence ID" value="MDO7789078.1"/>
    <property type="molecule type" value="Genomic_DNA"/>
</dbReference>
<dbReference type="PROSITE" id="PS51186">
    <property type="entry name" value="GNAT"/>
    <property type="match status" value="1"/>
</dbReference>